<dbReference type="GO" id="GO:0071013">
    <property type="term" value="C:catalytic step 2 spliceosome"/>
    <property type="evidence" value="ECO:0007669"/>
    <property type="project" value="TreeGrafter"/>
</dbReference>
<dbReference type="GO" id="GO:0071014">
    <property type="term" value="C:post-mRNA release spliceosomal complex"/>
    <property type="evidence" value="ECO:0007669"/>
    <property type="project" value="TreeGrafter"/>
</dbReference>
<comment type="subunit">
    <text evidence="7">May be part of a spliceosome complex.</text>
</comment>
<keyword evidence="4 7" id="KW-0747">Spliceosome</keyword>
<evidence type="ECO:0000256" key="8">
    <source>
        <dbReference type="SAM" id="MobiDB-lite"/>
    </source>
</evidence>
<dbReference type="GeneID" id="25560436"/>
<organism evidence="9 10">
    <name type="scientific">Thecamonas trahens ATCC 50062</name>
    <dbReference type="NCBI Taxonomy" id="461836"/>
    <lineage>
        <taxon>Eukaryota</taxon>
        <taxon>Apusozoa</taxon>
        <taxon>Apusomonadida</taxon>
        <taxon>Apusomonadidae</taxon>
        <taxon>Thecamonas</taxon>
    </lineage>
</organism>
<dbReference type="GO" id="GO:0000398">
    <property type="term" value="P:mRNA splicing, via spliceosome"/>
    <property type="evidence" value="ECO:0007669"/>
    <property type="project" value="UniProtKB-UniRule"/>
</dbReference>
<evidence type="ECO:0000256" key="6">
    <source>
        <dbReference type="ARBA" id="ARBA00023242"/>
    </source>
</evidence>
<evidence type="ECO:0000256" key="7">
    <source>
        <dbReference type="RuleBase" id="RU367148"/>
    </source>
</evidence>
<name>A0A0L0DGL7_THETB</name>
<dbReference type="InterPro" id="IPR013260">
    <property type="entry name" value="mRNA_splic_SYF2"/>
</dbReference>
<dbReference type="Pfam" id="PF08231">
    <property type="entry name" value="SYF2"/>
    <property type="match status" value="1"/>
</dbReference>
<comment type="similarity">
    <text evidence="2 7">Belongs to the SYF2 family.</text>
</comment>
<dbReference type="STRING" id="461836.A0A0L0DGL7"/>
<dbReference type="Proteomes" id="UP000054408">
    <property type="component" value="Unassembled WGS sequence"/>
</dbReference>
<dbReference type="AlphaFoldDB" id="A0A0L0DGL7"/>
<evidence type="ECO:0000313" key="10">
    <source>
        <dbReference type="Proteomes" id="UP000054408"/>
    </source>
</evidence>
<evidence type="ECO:0000256" key="3">
    <source>
        <dbReference type="ARBA" id="ARBA00022664"/>
    </source>
</evidence>
<feature type="compositionally biased region" description="Low complexity" evidence="8">
    <location>
        <begin position="31"/>
        <end position="44"/>
    </location>
</feature>
<keyword evidence="3 7" id="KW-0507">mRNA processing</keyword>
<keyword evidence="6 7" id="KW-0539">Nucleus</keyword>
<sequence length="301" mass="30941">MSTPSSRASAVSAARGKAFVFGGAASGSGGATTSTTTAGTASAGVGDGKAGAKPGSASGSEEGSGAAAIQPPTDMTHAQQRLFELRLQTNASREANLAVVAAEQAGESAVTTATRSALEAAKAAKDEARAAAKASSTSEKVRAMQAKLLNDSVDAAAWRRSKSSAVKALAANDKRASLAEDADLAGNQVYRHYAKRGAANSLSLDDYRSRHGPASAAAAAADPAGMSSYADPARVAAMRADLAKQAQRAAKNRKRKRRAINPDEDVDYVNAKNRKLNKDLEAAYGKYTEEIKRNIERGTAL</sequence>
<evidence type="ECO:0000256" key="4">
    <source>
        <dbReference type="ARBA" id="ARBA00022728"/>
    </source>
</evidence>
<feature type="region of interest" description="Disordered" evidence="8">
    <location>
        <begin position="22"/>
        <end position="78"/>
    </location>
</feature>
<dbReference type="OrthoDB" id="199717at2759"/>
<keyword evidence="10" id="KW-1185">Reference proteome</keyword>
<feature type="compositionally biased region" description="Low complexity" evidence="8">
    <location>
        <begin position="51"/>
        <end position="68"/>
    </location>
</feature>
<dbReference type="eggNOG" id="KOG2609">
    <property type="taxonomic scope" value="Eukaryota"/>
</dbReference>
<evidence type="ECO:0000256" key="5">
    <source>
        <dbReference type="ARBA" id="ARBA00023187"/>
    </source>
</evidence>
<evidence type="ECO:0000256" key="2">
    <source>
        <dbReference type="ARBA" id="ARBA00010028"/>
    </source>
</evidence>
<gene>
    <name evidence="9" type="ORF">AMSG_00641</name>
</gene>
<dbReference type="PANTHER" id="PTHR13264">
    <property type="entry name" value="GCIP-INTERACTING PROTEIN P29"/>
    <property type="match status" value="1"/>
</dbReference>
<dbReference type="GO" id="GO:0000974">
    <property type="term" value="C:Prp19 complex"/>
    <property type="evidence" value="ECO:0007669"/>
    <property type="project" value="TreeGrafter"/>
</dbReference>
<evidence type="ECO:0000313" key="9">
    <source>
        <dbReference type="EMBL" id="KNC50478.1"/>
    </source>
</evidence>
<proteinExistence type="inferred from homology"/>
<dbReference type="EMBL" id="GL349435">
    <property type="protein sequence ID" value="KNC50478.1"/>
    <property type="molecule type" value="Genomic_DNA"/>
</dbReference>
<comment type="subcellular location">
    <subcellularLocation>
        <location evidence="1 7">Nucleus</location>
    </subcellularLocation>
</comment>
<evidence type="ECO:0000256" key="1">
    <source>
        <dbReference type="ARBA" id="ARBA00004123"/>
    </source>
</evidence>
<protein>
    <recommendedName>
        <fullName evidence="7">Pre-mRNA-splicing factor SYF2</fullName>
    </recommendedName>
</protein>
<dbReference type="RefSeq" id="XP_013762374.1">
    <property type="nucleotide sequence ID" value="XM_013906920.1"/>
</dbReference>
<comment type="function">
    <text evidence="7">Involved in pre-mRNA splicing.</text>
</comment>
<dbReference type="PANTHER" id="PTHR13264:SF5">
    <property type="entry name" value="PRE-MRNA-SPLICING FACTOR SYF2"/>
    <property type="match status" value="1"/>
</dbReference>
<keyword evidence="5 7" id="KW-0508">mRNA splicing</keyword>
<accession>A0A0L0DGL7</accession>
<reference evidence="9 10" key="1">
    <citation type="submission" date="2010-05" db="EMBL/GenBank/DDBJ databases">
        <title>The Genome Sequence of Thecamonas trahens ATCC 50062.</title>
        <authorList>
            <consortium name="The Broad Institute Genome Sequencing Platform"/>
            <person name="Russ C."/>
            <person name="Cuomo C."/>
            <person name="Shea T."/>
            <person name="Young S.K."/>
            <person name="Zeng Q."/>
            <person name="Koehrsen M."/>
            <person name="Haas B."/>
            <person name="Borodovsky M."/>
            <person name="Guigo R."/>
            <person name="Alvarado L."/>
            <person name="Berlin A."/>
            <person name="Bochicchio J."/>
            <person name="Borenstein D."/>
            <person name="Chapman S."/>
            <person name="Chen Z."/>
            <person name="Freedman E."/>
            <person name="Gellesch M."/>
            <person name="Goldberg J."/>
            <person name="Griggs A."/>
            <person name="Gujja S."/>
            <person name="Heilman E."/>
            <person name="Heiman D."/>
            <person name="Hepburn T."/>
            <person name="Howarth C."/>
            <person name="Jen D."/>
            <person name="Larson L."/>
            <person name="Mehta T."/>
            <person name="Park D."/>
            <person name="Pearson M."/>
            <person name="Roberts A."/>
            <person name="Saif S."/>
            <person name="Shenoy N."/>
            <person name="Sisk P."/>
            <person name="Stolte C."/>
            <person name="Sykes S."/>
            <person name="Thomson T."/>
            <person name="Walk T."/>
            <person name="White J."/>
            <person name="Yandava C."/>
            <person name="Burger G."/>
            <person name="Gray M.W."/>
            <person name="Holland P.W.H."/>
            <person name="King N."/>
            <person name="Lang F.B.F."/>
            <person name="Roger A.J."/>
            <person name="Ruiz-Trillo I."/>
            <person name="Lander E."/>
            <person name="Nusbaum C."/>
        </authorList>
    </citation>
    <scope>NUCLEOTIDE SEQUENCE [LARGE SCALE GENOMIC DNA]</scope>
    <source>
        <strain evidence="9 10">ATCC 50062</strain>
    </source>
</reference>